<dbReference type="EMBL" id="LABY01000398">
    <property type="protein sequence ID" value="KMO27264.1"/>
    <property type="molecule type" value="Genomic_DNA"/>
</dbReference>
<proteinExistence type="predicted"/>
<reference evidence="1 2" key="1">
    <citation type="submission" date="2015-03" db="EMBL/GenBank/DDBJ databases">
        <title>Genome sequencing of Methylobacterium variabile DSM 16961.</title>
        <authorList>
            <person name="Chaudhry V."/>
            <person name="Patil P.B."/>
        </authorList>
    </citation>
    <scope>NUCLEOTIDE SEQUENCE [LARGE SCALE GENOMIC DNA]</scope>
    <source>
        <strain evidence="1 2">DSM 16961</strain>
    </source>
</reference>
<evidence type="ECO:0000313" key="1">
    <source>
        <dbReference type="EMBL" id="KMO27264.1"/>
    </source>
</evidence>
<dbReference type="PATRIC" id="fig|298794.3.peg.5482"/>
<dbReference type="RefSeq" id="WP_053080646.1">
    <property type="nucleotide sequence ID" value="NZ_LABY01000398.1"/>
</dbReference>
<comment type="caution">
    <text evidence="1">The sequence shown here is derived from an EMBL/GenBank/DDBJ whole genome shotgun (WGS) entry which is preliminary data.</text>
</comment>
<accession>A0A0J6S0W4</accession>
<dbReference type="Proteomes" id="UP000035955">
    <property type="component" value="Unassembled WGS sequence"/>
</dbReference>
<keyword evidence="2" id="KW-1185">Reference proteome</keyword>
<gene>
    <name evidence="1" type="ORF">VQ02_33485</name>
</gene>
<organism evidence="1 2">
    <name type="scientific">Methylobacterium variabile</name>
    <dbReference type="NCBI Taxonomy" id="298794"/>
    <lineage>
        <taxon>Bacteria</taxon>
        <taxon>Pseudomonadati</taxon>
        <taxon>Pseudomonadota</taxon>
        <taxon>Alphaproteobacteria</taxon>
        <taxon>Hyphomicrobiales</taxon>
        <taxon>Methylobacteriaceae</taxon>
        <taxon>Methylobacterium</taxon>
    </lineage>
</organism>
<dbReference type="AlphaFoldDB" id="A0A0J6S0W4"/>
<name>A0A0J6S0W4_9HYPH</name>
<protein>
    <submittedName>
        <fullName evidence="1">Uncharacterized protein</fullName>
    </submittedName>
</protein>
<evidence type="ECO:0000313" key="2">
    <source>
        <dbReference type="Proteomes" id="UP000035955"/>
    </source>
</evidence>
<sequence>MNEAAQHAAAAAIFEAYEERGSLTEAERAMKPADLAAARAIAAMEAAAQAEQEADSWEWAVVEIFGHRRHAGRVREEERFGAKLLRIDVPMKGDPAAHGWLTHYYGGSSIFSFTPCEREAALRANKPYEAPARLALSHRDDLDVADDEDGDNPIPF</sequence>